<proteinExistence type="predicted"/>
<keyword evidence="3" id="KW-1185">Reference proteome</keyword>
<accession>A0AAV9GQY2</accession>
<gene>
    <name evidence="2" type="ORF">QBC34DRAFT_424068</name>
</gene>
<reference evidence="2" key="2">
    <citation type="submission" date="2023-05" db="EMBL/GenBank/DDBJ databases">
        <authorList>
            <consortium name="Lawrence Berkeley National Laboratory"/>
            <person name="Steindorff A."/>
            <person name="Hensen N."/>
            <person name="Bonometti L."/>
            <person name="Westerberg I."/>
            <person name="Brannstrom I.O."/>
            <person name="Guillou S."/>
            <person name="Cros-Aarteil S."/>
            <person name="Calhoun S."/>
            <person name="Haridas S."/>
            <person name="Kuo A."/>
            <person name="Mondo S."/>
            <person name="Pangilinan J."/>
            <person name="Riley R."/>
            <person name="Labutti K."/>
            <person name="Andreopoulos B."/>
            <person name="Lipzen A."/>
            <person name="Chen C."/>
            <person name="Yanf M."/>
            <person name="Daum C."/>
            <person name="Ng V."/>
            <person name="Clum A."/>
            <person name="Ohm R."/>
            <person name="Martin F."/>
            <person name="Silar P."/>
            <person name="Natvig D."/>
            <person name="Lalanne C."/>
            <person name="Gautier V."/>
            <person name="Ament-Velasquez S.L."/>
            <person name="Kruys A."/>
            <person name="Hutchinson M.I."/>
            <person name="Powell A.J."/>
            <person name="Barry K."/>
            <person name="Miller A.N."/>
            <person name="Grigoriev I.V."/>
            <person name="Debuchy R."/>
            <person name="Gladieux P."/>
            <person name="Thoren M.H."/>
            <person name="Johannesson H."/>
        </authorList>
    </citation>
    <scope>NUCLEOTIDE SEQUENCE</scope>
    <source>
        <strain evidence="2">PSN243</strain>
    </source>
</reference>
<protein>
    <submittedName>
        <fullName evidence="2">Uncharacterized protein</fullName>
    </submittedName>
</protein>
<organism evidence="2 3">
    <name type="scientific">Podospora aff. communis PSN243</name>
    <dbReference type="NCBI Taxonomy" id="3040156"/>
    <lineage>
        <taxon>Eukaryota</taxon>
        <taxon>Fungi</taxon>
        <taxon>Dikarya</taxon>
        <taxon>Ascomycota</taxon>
        <taxon>Pezizomycotina</taxon>
        <taxon>Sordariomycetes</taxon>
        <taxon>Sordariomycetidae</taxon>
        <taxon>Sordariales</taxon>
        <taxon>Podosporaceae</taxon>
        <taxon>Podospora</taxon>
    </lineage>
</organism>
<sequence length="282" mass="31154">MRLASLYGVLLGGVQLATGAVVPTTPRSPSERCVPDELLRFFRNHREEAVPFCHGFLDKVKTVTVTKTITLTQMESITETNTATVVSTSMVTITVPTTVTSSTTTTTTSVVPSPTYPTRPFRMYHLDSAGTRQYFDRRDWIQGDLIASTPDVSLAETFTVDADQHLFFTDGFSTGTTVYAFYGPTYFDDNLAKVVYFNTPEFISSGGFIYHVWTVDLDTLSIGLANPARRLQLCNRVYNSMLMVGNAIDGDCVARGNNKSVAREQLRGTVDARYPHSRTPLA</sequence>
<evidence type="ECO:0000313" key="3">
    <source>
        <dbReference type="Proteomes" id="UP001321760"/>
    </source>
</evidence>
<dbReference type="AlphaFoldDB" id="A0AAV9GQY2"/>
<dbReference type="Proteomes" id="UP001321760">
    <property type="component" value="Unassembled WGS sequence"/>
</dbReference>
<evidence type="ECO:0000256" key="1">
    <source>
        <dbReference type="SAM" id="SignalP"/>
    </source>
</evidence>
<feature type="signal peptide" evidence="1">
    <location>
        <begin position="1"/>
        <end position="19"/>
    </location>
</feature>
<dbReference type="EMBL" id="MU865929">
    <property type="protein sequence ID" value="KAK4451204.1"/>
    <property type="molecule type" value="Genomic_DNA"/>
</dbReference>
<comment type="caution">
    <text evidence="2">The sequence shown here is derived from an EMBL/GenBank/DDBJ whole genome shotgun (WGS) entry which is preliminary data.</text>
</comment>
<feature type="chain" id="PRO_5043787819" evidence="1">
    <location>
        <begin position="20"/>
        <end position="282"/>
    </location>
</feature>
<evidence type="ECO:0000313" key="2">
    <source>
        <dbReference type="EMBL" id="KAK4451204.1"/>
    </source>
</evidence>
<keyword evidence="1" id="KW-0732">Signal</keyword>
<name>A0AAV9GQY2_9PEZI</name>
<reference evidence="2" key="1">
    <citation type="journal article" date="2023" name="Mol. Phylogenet. Evol.">
        <title>Genome-scale phylogeny and comparative genomics of the fungal order Sordariales.</title>
        <authorList>
            <person name="Hensen N."/>
            <person name="Bonometti L."/>
            <person name="Westerberg I."/>
            <person name="Brannstrom I.O."/>
            <person name="Guillou S."/>
            <person name="Cros-Aarteil S."/>
            <person name="Calhoun S."/>
            <person name="Haridas S."/>
            <person name="Kuo A."/>
            <person name="Mondo S."/>
            <person name="Pangilinan J."/>
            <person name="Riley R."/>
            <person name="LaButti K."/>
            <person name="Andreopoulos B."/>
            <person name="Lipzen A."/>
            <person name="Chen C."/>
            <person name="Yan M."/>
            <person name="Daum C."/>
            <person name="Ng V."/>
            <person name="Clum A."/>
            <person name="Steindorff A."/>
            <person name="Ohm R.A."/>
            <person name="Martin F."/>
            <person name="Silar P."/>
            <person name="Natvig D.O."/>
            <person name="Lalanne C."/>
            <person name="Gautier V."/>
            <person name="Ament-Velasquez S.L."/>
            <person name="Kruys A."/>
            <person name="Hutchinson M.I."/>
            <person name="Powell A.J."/>
            <person name="Barry K."/>
            <person name="Miller A.N."/>
            <person name="Grigoriev I.V."/>
            <person name="Debuchy R."/>
            <person name="Gladieux P."/>
            <person name="Hiltunen Thoren M."/>
            <person name="Johannesson H."/>
        </authorList>
    </citation>
    <scope>NUCLEOTIDE SEQUENCE</scope>
    <source>
        <strain evidence="2">PSN243</strain>
    </source>
</reference>